<dbReference type="WBParaSite" id="BXY_0705300.1">
    <property type="protein sequence ID" value="BXY_0705300.1"/>
    <property type="gene ID" value="BXY_0705300"/>
</dbReference>
<accession>A0A1I7S224</accession>
<dbReference type="SMR" id="A0A1I7S224"/>
<dbReference type="AlphaFoldDB" id="A0A1I7S224"/>
<evidence type="ECO:0000313" key="5">
    <source>
        <dbReference type="WBParaSite" id="BXY_0705300.1"/>
    </source>
</evidence>
<dbReference type="Proteomes" id="UP000659654">
    <property type="component" value="Unassembled WGS sequence"/>
</dbReference>
<evidence type="ECO:0000256" key="1">
    <source>
        <dbReference type="SAM" id="Phobius"/>
    </source>
</evidence>
<organism evidence="3 5">
    <name type="scientific">Bursaphelenchus xylophilus</name>
    <name type="common">Pinewood nematode worm</name>
    <name type="synonym">Aphelenchoides xylophilus</name>
    <dbReference type="NCBI Taxonomy" id="6326"/>
    <lineage>
        <taxon>Eukaryota</taxon>
        <taxon>Metazoa</taxon>
        <taxon>Ecdysozoa</taxon>
        <taxon>Nematoda</taxon>
        <taxon>Chromadorea</taxon>
        <taxon>Rhabditida</taxon>
        <taxon>Tylenchina</taxon>
        <taxon>Tylenchomorpha</taxon>
        <taxon>Aphelenchoidea</taxon>
        <taxon>Aphelenchoididae</taxon>
        <taxon>Bursaphelenchus</taxon>
    </lineage>
</organism>
<dbReference type="Proteomes" id="UP000095284">
    <property type="component" value="Unplaced"/>
</dbReference>
<dbReference type="Proteomes" id="UP000582659">
    <property type="component" value="Unassembled WGS sequence"/>
</dbReference>
<dbReference type="EMBL" id="CAJFDI010000001">
    <property type="protein sequence ID" value="CAD5212348.1"/>
    <property type="molecule type" value="Genomic_DNA"/>
</dbReference>
<feature type="transmembrane region" description="Helical" evidence="1">
    <location>
        <begin position="6"/>
        <end position="30"/>
    </location>
</feature>
<evidence type="ECO:0000313" key="2">
    <source>
        <dbReference type="EMBL" id="CAD5212348.1"/>
    </source>
</evidence>
<evidence type="ECO:0000313" key="3">
    <source>
        <dbReference type="Proteomes" id="UP000095284"/>
    </source>
</evidence>
<dbReference type="EMBL" id="CAJFCV020000001">
    <property type="protein sequence ID" value="CAG9090337.1"/>
    <property type="molecule type" value="Genomic_DNA"/>
</dbReference>
<keyword evidence="4" id="KW-1185">Reference proteome</keyword>
<protein>
    <submittedName>
        <fullName evidence="2">(pine wood nematode) hypothetical protein</fullName>
    </submittedName>
</protein>
<keyword evidence="1" id="KW-1133">Transmembrane helix</keyword>
<sequence>MQASAINFTVVLGLLLILLLILAGVIFMVCRQSQVDDVFPKSSLVDKQRNSSASIQSLQISSGMDKMDSSSPFPNVPKIIVTTASLREKRI</sequence>
<name>A0A1I7S224_BURXY</name>
<proteinExistence type="predicted"/>
<reference evidence="2" key="2">
    <citation type="submission" date="2020-09" db="EMBL/GenBank/DDBJ databases">
        <authorList>
            <person name="Kikuchi T."/>
        </authorList>
    </citation>
    <scope>NUCLEOTIDE SEQUENCE</scope>
    <source>
        <strain evidence="2">Ka4C1</strain>
    </source>
</reference>
<keyword evidence="1" id="KW-0812">Transmembrane</keyword>
<gene>
    <name evidence="2" type="ORF">BXYJ_LOCUS2875</name>
</gene>
<keyword evidence="1" id="KW-0472">Membrane</keyword>
<evidence type="ECO:0000313" key="4">
    <source>
        <dbReference type="Proteomes" id="UP000659654"/>
    </source>
</evidence>
<reference evidence="5" key="1">
    <citation type="submission" date="2016-11" db="UniProtKB">
        <authorList>
            <consortium name="WormBaseParasite"/>
        </authorList>
    </citation>
    <scope>IDENTIFICATION</scope>
</reference>